<dbReference type="InterPro" id="IPR000866">
    <property type="entry name" value="AhpC/TSA"/>
</dbReference>
<organism evidence="9 10">
    <name type="scientific">Horticoccus luteus</name>
    <dbReference type="NCBI Taxonomy" id="2862869"/>
    <lineage>
        <taxon>Bacteria</taxon>
        <taxon>Pseudomonadati</taxon>
        <taxon>Verrucomicrobiota</taxon>
        <taxon>Opitutia</taxon>
        <taxon>Opitutales</taxon>
        <taxon>Opitutaceae</taxon>
        <taxon>Horticoccus</taxon>
    </lineage>
</organism>
<keyword evidence="4" id="KW-0560">Oxidoreductase</keyword>
<dbReference type="GO" id="GO:0045454">
    <property type="term" value="P:cell redox homeostasis"/>
    <property type="evidence" value="ECO:0007669"/>
    <property type="project" value="TreeGrafter"/>
</dbReference>
<evidence type="ECO:0000313" key="9">
    <source>
        <dbReference type="EMBL" id="QYM78211.1"/>
    </source>
</evidence>
<dbReference type="InterPro" id="IPR036249">
    <property type="entry name" value="Thioredoxin-like_sf"/>
</dbReference>
<feature type="domain" description="Alkyl hydroperoxide reductase subunit C/ Thiol specific antioxidant" evidence="8">
    <location>
        <begin position="11"/>
        <end position="135"/>
    </location>
</feature>
<evidence type="ECO:0000256" key="6">
    <source>
        <dbReference type="ARBA" id="ARBA00023284"/>
    </source>
</evidence>
<keyword evidence="10" id="KW-1185">Reference proteome</keyword>
<sequence length="157" mass="16798">MISVGQKLTLDFPLKVVRDGVVRETLLSELLTRPTIISVYMRNNTGSCDKQTDSLAAGVKELERGGFNVMALSRDTAGSHLKYAAKKGIAYALVSDAGDRFAEATDSLVEKSMYGRTFVGPARAAYVLATDGTVLAVIPKVDPANHAAQLLEIVRGL</sequence>
<dbReference type="Gene3D" id="3.40.30.10">
    <property type="entry name" value="Glutaredoxin"/>
    <property type="match status" value="1"/>
</dbReference>
<gene>
    <name evidence="9" type="ORF">K0B96_12990</name>
</gene>
<evidence type="ECO:0000256" key="1">
    <source>
        <dbReference type="ARBA" id="ARBA00003330"/>
    </source>
</evidence>
<dbReference type="AlphaFoldDB" id="A0A8F9TSG5"/>
<protein>
    <recommendedName>
        <fullName evidence="7">Thioredoxin-dependent peroxiredoxin Bcp</fullName>
    </recommendedName>
</protein>
<dbReference type="KEGG" id="ole:K0B96_12990"/>
<dbReference type="GO" id="GO:0005737">
    <property type="term" value="C:cytoplasm"/>
    <property type="evidence" value="ECO:0007669"/>
    <property type="project" value="TreeGrafter"/>
</dbReference>
<accession>A0A8F9TSG5</accession>
<evidence type="ECO:0000256" key="4">
    <source>
        <dbReference type="ARBA" id="ARBA00023002"/>
    </source>
</evidence>
<reference evidence="9" key="1">
    <citation type="submission" date="2021-08" db="EMBL/GenBank/DDBJ databases">
        <title>Genome of a novel bacterium of the phylum Verrucomicrobia, Oleiharenicola sp. KSB-15.</title>
        <authorList>
            <person name="Chung J.-H."/>
            <person name="Ahn J.-H."/>
            <person name="Yoon Y."/>
            <person name="Kim D.-Y."/>
            <person name="An S.-H."/>
            <person name="Park I."/>
            <person name="Yeon J."/>
        </authorList>
    </citation>
    <scope>NUCLEOTIDE SEQUENCE</scope>
    <source>
        <strain evidence="9">KSB-15</strain>
    </source>
</reference>
<dbReference type="RefSeq" id="WP_220161315.1">
    <property type="nucleotide sequence ID" value="NZ_CP080507.1"/>
</dbReference>
<dbReference type="GO" id="GO:0034599">
    <property type="term" value="P:cellular response to oxidative stress"/>
    <property type="evidence" value="ECO:0007669"/>
    <property type="project" value="TreeGrafter"/>
</dbReference>
<keyword evidence="2" id="KW-0575">Peroxidase</keyword>
<name>A0A8F9TSG5_9BACT</name>
<evidence type="ECO:0000313" key="10">
    <source>
        <dbReference type="Proteomes" id="UP000825051"/>
    </source>
</evidence>
<proteinExistence type="predicted"/>
<dbReference type="GO" id="GO:0008379">
    <property type="term" value="F:thioredoxin peroxidase activity"/>
    <property type="evidence" value="ECO:0007669"/>
    <property type="project" value="TreeGrafter"/>
</dbReference>
<evidence type="ECO:0000256" key="2">
    <source>
        <dbReference type="ARBA" id="ARBA00022559"/>
    </source>
</evidence>
<dbReference type="Proteomes" id="UP000825051">
    <property type="component" value="Chromosome"/>
</dbReference>
<dbReference type="SUPFAM" id="SSF52833">
    <property type="entry name" value="Thioredoxin-like"/>
    <property type="match status" value="1"/>
</dbReference>
<evidence type="ECO:0000256" key="5">
    <source>
        <dbReference type="ARBA" id="ARBA00023157"/>
    </source>
</evidence>
<comment type="function">
    <text evidence="1">Thiol-specific peroxidase that catalyzes the reduction of hydrogen peroxide and organic hydroperoxides to water and alcohols, respectively. Plays a role in cell protection against oxidative stress by detoxifying peroxides and as sensor of hydrogen peroxide-mediated signaling events.</text>
</comment>
<keyword evidence="3" id="KW-0049">Antioxidant</keyword>
<keyword evidence="6" id="KW-0676">Redox-active center</keyword>
<keyword evidence="5" id="KW-1015">Disulfide bond</keyword>
<evidence type="ECO:0000259" key="8">
    <source>
        <dbReference type="Pfam" id="PF00578"/>
    </source>
</evidence>
<evidence type="ECO:0000256" key="3">
    <source>
        <dbReference type="ARBA" id="ARBA00022862"/>
    </source>
</evidence>
<dbReference type="PANTHER" id="PTHR42801">
    <property type="entry name" value="THIOREDOXIN-DEPENDENT PEROXIDE REDUCTASE"/>
    <property type="match status" value="1"/>
</dbReference>
<dbReference type="InterPro" id="IPR050924">
    <property type="entry name" value="Peroxiredoxin_BCP/PrxQ"/>
</dbReference>
<dbReference type="Pfam" id="PF00578">
    <property type="entry name" value="AhpC-TSA"/>
    <property type="match status" value="1"/>
</dbReference>
<dbReference type="EMBL" id="CP080507">
    <property type="protein sequence ID" value="QYM78211.1"/>
    <property type="molecule type" value="Genomic_DNA"/>
</dbReference>
<dbReference type="PANTHER" id="PTHR42801:SF4">
    <property type="entry name" value="AHPC_TSA FAMILY PROTEIN"/>
    <property type="match status" value="1"/>
</dbReference>
<evidence type="ECO:0000256" key="7">
    <source>
        <dbReference type="ARBA" id="ARBA00042639"/>
    </source>
</evidence>